<accession>A0A0P1KSQ0</accession>
<dbReference type="GO" id="GO:0005793">
    <property type="term" value="C:endoplasmic reticulum-Golgi intermediate compartment"/>
    <property type="evidence" value="ECO:0007669"/>
    <property type="project" value="TreeGrafter"/>
</dbReference>
<evidence type="ECO:0000313" key="10">
    <source>
        <dbReference type="Proteomes" id="UP000236544"/>
    </source>
</evidence>
<evidence type="ECO:0000256" key="1">
    <source>
        <dbReference type="ARBA" id="ARBA00004479"/>
    </source>
</evidence>
<dbReference type="Pfam" id="PF03388">
    <property type="entry name" value="Lectin_leg-like"/>
    <property type="match status" value="1"/>
</dbReference>
<name>A0A0P1KSQ0_9SACH</name>
<dbReference type="InterPro" id="IPR051136">
    <property type="entry name" value="Intracellular_Lectin-GPT"/>
</dbReference>
<keyword evidence="4 6" id="KW-1133">Transmembrane helix</keyword>
<evidence type="ECO:0000256" key="3">
    <source>
        <dbReference type="ARBA" id="ARBA00022729"/>
    </source>
</evidence>
<reference evidence="10" key="1">
    <citation type="submission" date="2015-10" db="EMBL/GenBank/DDBJ databases">
        <authorList>
            <person name="Devillers H."/>
        </authorList>
    </citation>
    <scope>NUCLEOTIDE SEQUENCE [LARGE SCALE GENOMIC DNA]</scope>
</reference>
<feature type="chain" id="PRO_5006066498" evidence="7">
    <location>
        <begin position="19"/>
        <end position="427"/>
    </location>
</feature>
<evidence type="ECO:0000313" key="9">
    <source>
        <dbReference type="EMBL" id="CUS22773.1"/>
    </source>
</evidence>
<dbReference type="PANTHER" id="PTHR12223">
    <property type="entry name" value="VESICULAR MANNOSE-BINDING LECTIN"/>
    <property type="match status" value="1"/>
</dbReference>
<dbReference type="GO" id="GO:0000139">
    <property type="term" value="C:Golgi membrane"/>
    <property type="evidence" value="ECO:0007669"/>
    <property type="project" value="TreeGrafter"/>
</dbReference>
<evidence type="ECO:0000259" key="8">
    <source>
        <dbReference type="PROSITE" id="PS51328"/>
    </source>
</evidence>
<feature type="signal peptide" evidence="7">
    <location>
        <begin position="1"/>
        <end position="18"/>
    </location>
</feature>
<evidence type="ECO:0000256" key="4">
    <source>
        <dbReference type="ARBA" id="ARBA00022989"/>
    </source>
</evidence>
<evidence type="ECO:0000256" key="5">
    <source>
        <dbReference type="ARBA" id="ARBA00023136"/>
    </source>
</evidence>
<dbReference type="Gene3D" id="2.60.120.200">
    <property type="match status" value="1"/>
</dbReference>
<dbReference type="GO" id="GO:0006888">
    <property type="term" value="P:endoplasmic reticulum to Golgi vesicle-mediated transport"/>
    <property type="evidence" value="ECO:0007669"/>
    <property type="project" value="TreeGrafter"/>
</dbReference>
<dbReference type="GO" id="GO:0030134">
    <property type="term" value="C:COPII-coated ER to Golgi transport vesicle"/>
    <property type="evidence" value="ECO:0007669"/>
    <property type="project" value="TreeGrafter"/>
</dbReference>
<gene>
    <name evidence="9" type="ORF">LAQU0_S06e05688g</name>
</gene>
<organism evidence="9 10">
    <name type="scientific">Lachancea quebecensis</name>
    <dbReference type="NCBI Taxonomy" id="1654605"/>
    <lineage>
        <taxon>Eukaryota</taxon>
        <taxon>Fungi</taxon>
        <taxon>Dikarya</taxon>
        <taxon>Ascomycota</taxon>
        <taxon>Saccharomycotina</taxon>
        <taxon>Saccharomycetes</taxon>
        <taxon>Saccharomycetales</taxon>
        <taxon>Saccharomycetaceae</taxon>
        <taxon>Lachancea</taxon>
    </lineage>
</organism>
<dbReference type="SUPFAM" id="SSF49899">
    <property type="entry name" value="Concanavalin A-like lectins/glucanases"/>
    <property type="match status" value="1"/>
</dbReference>
<evidence type="ECO:0000256" key="7">
    <source>
        <dbReference type="SAM" id="SignalP"/>
    </source>
</evidence>
<dbReference type="InterPro" id="IPR013320">
    <property type="entry name" value="ConA-like_dom_sf"/>
</dbReference>
<dbReference type="OrthoDB" id="10265193at2759"/>
<feature type="domain" description="L-type lectin-like" evidence="8">
    <location>
        <begin position="25"/>
        <end position="239"/>
    </location>
</feature>
<sequence>MLVQHLWTLAAFAQLGLAHSKPKTEEQLLNKDFSLPDLIQTKKLPDAWVSGGDAILEEGRVVLTPKKSSKGSLWTKNGYTLGSSFTAEWTLRSTNHKGKSPGGLALWFVSANSPQDTELYNGPSKYEGLQLLIDNNGELDSTLRGQLNDGTQQFTSSDIYDKTFGSCLLAYQDSTVPLTVRLTYDSTKGGFFKVQVDNRVCFQTKKIHFPVEEYKFGITATNADNEESFELLQLEIFDGVLGEALKPNINAMEQPKLLTKLVNEKTGKEELRETSPLEMAAPGNTISNNDLLKKLNRLEGKILANDIGILASTIDELIQVQKQQAKNLEKVLAVLGSKSVGQEGTENAGDDSFKDFFKLDEKLEKLLMEQRKLREASKSHASSNGGPHIDEVVRKLTIWLIPLVAVMMVMAYYTFRIRQEIVKTKLL</sequence>
<keyword evidence="3 7" id="KW-0732">Signal</keyword>
<protein>
    <submittedName>
        <fullName evidence="9">LAQU0S06e05688g1_1</fullName>
    </submittedName>
</protein>
<dbReference type="GO" id="GO:0005537">
    <property type="term" value="F:D-mannose binding"/>
    <property type="evidence" value="ECO:0007669"/>
    <property type="project" value="TreeGrafter"/>
</dbReference>
<evidence type="ECO:0000256" key="6">
    <source>
        <dbReference type="SAM" id="Phobius"/>
    </source>
</evidence>
<dbReference type="AlphaFoldDB" id="A0A0P1KSQ0"/>
<dbReference type="PANTHER" id="PTHR12223:SF28">
    <property type="entry name" value="LECTIN, MANNOSE BINDING 1 LIKE"/>
    <property type="match status" value="1"/>
</dbReference>
<keyword evidence="10" id="KW-1185">Reference proteome</keyword>
<dbReference type="PROSITE" id="PS51328">
    <property type="entry name" value="L_LECTIN_LIKE"/>
    <property type="match status" value="1"/>
</dbReference>
<evidence type="ECO:0000256" key="2">
    <source>
        <dbReference type="ARBA" id="ARBA00022692"/>
    </source>
</evidence>
<proteinExistence type="predicted"/>
<dbReference type="GO" id="GO:0005789">
    <property type="term" value="C:endoplasmic reticulum membrane"/>
    <property type="evidence" value="ECO:0007669"/>
    <property type="project" value="TreeGrafter"/>
</dbReference>
<dbReference type="Proteomes" id="UP000236544">
    <property type="component" value="Unassembled WGS sequence"/>
</dbReference>
<keyword evidence="2 6" id="KW-0812">Transmembrane</keyword>
<dbReference type="InterPro" id="IPR005052">
    <property type="entry name" value="Lectin_leg"/>
</dbReference>
<dbReference type="CDD" id="cd06903">
    <property type="entry name" value="lectin_EMP46_EMP47"/>
    <property type="match status" value="1"/>
</dbReference>
<comment type="subcellular location">
    <subcellularLocation>
        <location evidence="1">Membrane</location>
        <topology evidence="1">Single-pass type I membrane protein</topology>
    </subcellularLocation>
</comment>
<dbReference type="EMBL" id="LN890530">
    <property type="protein sequence ID" value="CUS22773.1"/>
    <property type="molecule type" value="Genomic_DNA"/>
</dbReference>
<keyword evidence="5 6" id="KW-0472">Membrane</keyword>
<dbReference type="InterPro" id="IPR035661">
    <property type="entry name" value="EMP46/EMP47_N"/>
</dbReference>
<feature type="transmembrane region" description="Helical" evidence="6">
    <location>
        <begin position="396"/>
        <end position="415"/>
    </location>
</feature>